<evidence type="ECO:0000259" key="5">
    <source>
        <dbReference type="PROSITE" id="PS50893"/>
    </source>
</evidence>
<dbReference type="GO" id="GO:0022857">
    <property type="term" value="F:transmembrane transporter activity"/>
    <property type="evidence" value="ECO:0007669"/>
    <property type="project" value="TreeGrafter"/>
</dbReference>
<accession>A0A2C8FAK1</accession>
<dbReference type="InterPro" id="IPR027417">
    <property type="entry name" value="P-loop_NTPase"/>
</dbReference>
<dbReference type="PANTHER" id="PTHR24220">
    <property type="entry name" value="IMPORT ATP-BINDING PROTEIN"/>
    <property type="match status" value="1"/>
</dbReference>
<dbReference type="Gene3D" id="3.40.50.300">
    <property type="entry name" value="P-loop containing nucleotide triphosphate hydrolases"/>
    <property type="match status" value="1"/>
</dbReference>
<dbReference type="OrthoDB" id="9809450at2"/>
<feature type="domain" description="ABC transporter" evidence="5">
    <location>
        <begin position="5"/>
        <end position="235"/>
    </location>
</feature>
<dbReference type="KEGG" id="pprf:DPRO_2260"/>
<evidence type="ECO:0000256" key="2">
    <source>
        <dbReference type="ARBA" id="ARBA00022741"/>
    </source>
</evidence>
<keyword evidence="7" id="KW-1185">Reference proteome</keyword>
<dbReference type="SUPFAM" id="SSF52540">
    <property type="entry name" value="P-loop containing nucleoside triphosphate hydrolases"/>
    <property type="match status" value="1"/>
</dbReference>
<reference evidence="7" key="1">
    <citation type="submission" date="2017-09" db="EMBL/GenBank/DDBJ databases">
        <authorList>
            <person name="Regsiter A."/>
            <person name="William W."/>
        </authorList>
    </citation>
    <scope>NUCLEOTIDE SEQUENCE [LARGE SCALE GENOMIC DNA]</scope>
    <source>
        <strain evidence="7">500-1</strain>
    </source>
</reference>
<keyword evidence="1" id="KW-0813">Transport</keyword>
<dbReference type="GO" id="GO:0016887">
    <property type="term" value="F:ATP hydrolysis activity"/>
    <property type="evidence" value="ECO:0007669"/>
    <property type="project" value="InterPro"/>
</dbReference>
<dbReference type="CDD" id="cd03255">
    <property type="entry name" value="ABC_MJ0796_LolCDE_FtsE"/>
    <property type="match status" value="1"/>
</dbReference>
<sequence>MSTAISLNGITKTFAQMAEGKNGGEQPGIKVLKGITTDINHGEFVALQGTSGSGKSTLLHIIGLLDRPTEGQYRLNGNDTSTLDDDSQSDLRNKTLGFIFQSFYLIPYATALENVTLPGLYSGKPRAELTARAESLLEQVGLADRMDFRPSRLSGGQQQRVAMARAMLNEPDIILADEPTGQLDSSTSSEIMKLFHTVHQSGKTIVLVTHDENVALEAERIIKLHDGKIAEDTRL</sequence>
<dbReference type="RefSeq" id="WP_097012076.1">
    <property type="nucleotide sequence ID" value="NZ_LT907975.1"/>
</dbReference>
<comment type="similarity">
    <text evidence="4">Belongs to the ABC transporter superfamily. Macrolide exporter (TC 3.A.1.122) family.</text>
</comment>
<dbReference type="GO" id="GO:0005524">
    <property type="term" value="F:ATP binding"/>
    <property type="evidence" value="ECO:0007669"/>
    <property type="project" value="UniProtKB-KW"/>
</dbReference>
<keyword evidence="2" id="KW-0547">Nucleotide-binding</keyword>
<dbReference type="InterPro" id="IPR017871">
    <property type="entry name" value="ABC_transporter-like_CS"/>
</dbReference>
<evidence type="ECO:0000313" key="6">
    <source>
        <dbReference type="EMBL" id="SOB59166.1"/>
    </source>
</evidence>
<dbReference type="InterPro" id="IPR017911">
    <property type="entry name" value="MacB-like_ATP-bd"/>
</dbReference>
<gene>
    <name evidence="6" type="ORF">DPRO_2260</name>
</gene>
<dbReference type="AlphaFoldDB" id="A0A2C8FAK1"/>
<dbReference type="InterPro" id="IPR015854">
    <property type="entry name" value="ABC_transpr_LolD-like"/>
</dbReference>
<evidence type="ECO:0000256" key="1">
    <source>
        <dbReference type="ARBA" id="ARBA00022448"/>
    </source>
</evidence>
<dbReference type="EMBL" id="LT907975">
    <property type="protein sequence ID" value="SOB59166.1"/>
    <property type="molecule type" value="Genomic_DNA"/>
</dbReference>
<dbReference type="GO" id="GO:0098796">
    <property type="term" value="C:membrane protein complex"/>
    <property type="evidence" value="ECO:0007669"/>
    <property type="project" value="UniProtKB-ARBA"/>
</dbReference>
<dbReference type="PROSITE" id="PS50893">
    <property type="entry name" value="ABC_TRANSPORTER_2"/>
    <property type="match status" value="1"/>
</dbReference>
<proteinExistence type="inferred from homology"/>
<dbReference type="InterPro" id="IPR003593">
    <property type="entry name" value="AAA+_ATPase"/>
</dbReference>
<dbReference type="GO" id="GO:0005886">
    <property type="term" value="C:plasma membrane"/>
    <property type="evidence" value="ECO:0007669"/>
    <property type="project" value="TreeGrafter"/>
</dbReference>
<dbReference type="InterPro" id="IPR003439">
    <property type="entry name" value="ABC_transporter-like_ATP-bd"/>
</dbReference>
<evidence type="ECO:0000313" key="7">
    <source>
        <dbReference type="Proteomes" id="UP000219215"/>
    </source>
</evidence>
<protein>
    <submittedName>
        <fullName evidence="6">ABC transporter related protein</fullName>
    </submittedName>
</protein>
<organism evidence="6 7">
    <name type="scientific">Pseudodesulfovibrio profundus</name>
    <dbReference type="NCBI Taxonomy" id="57320"/>
    <lineage>
        <taxon>Bacteria</taxon>
        <taxon>Pseudomonadati</taxon>
        <taxon>Thermodesulfobacteriota</taxon>
        <taxon>Desulfovibrionia</taxon>
        <taxon>Desulfovibrionales</taxon>
        <taxon>Desulfovibrionaceae</taxon>
    </lineage>
</organism>
<dbReference type="Pfam" id="PF00005">
    <property type="entry name" value="ABC_tran"/>
    <property type="match status" value="1"/>
</dbReference>
<name>A0A2C8FAK1_9BACT</name>
<dbReference type="SMART" id="SM00382">
    <property type="entry name" value="AAA"/>
    <property type="match status" value="1"/>
</dbReference>
<dbReference type="FunFam" id="3.40.50.300:FF:000032">
    <property type="entry name" value="Export ABC transporter ATP-binding protein"/>
    <property type="match status" value="1"/>
</dbReference>
<dbReference type="PANTHER" id="PTHR24220:SF86">
    <property type="entry name" value="ABC TRANSPORTER ABCH.1"/>
    <property type="match status" value="1"/>
</dbReference>
<dbReference type="PROSITE" id="PS00211">
    <property type="entry name" value="ABC_TRANSPORTER_1"/>
    <property type="match status" value="1"/>
</dbReference>
<evidence type="ECO:0000256" key="4">
    <source>
        <dbReference type="ARBA" id="ARBA00038388"/>
    </source>
</evidence>
<evidence type="ECO:0000256" key="3">
    <source>
        <dbReference type="ARBA" id="ARBA00022840"/>
    </source>
</evidence>
<keyword evidence="3" id="KW-0067">ATP-binding</keyword>
<dbReference type="Proteomes" id="UP000219215">
    <property type="component" value="Chromosome DPRO"/>
</dbReference>